<protein>
    <submittedName>
        <fullName evidence="2">Helix-turn-helix domain-containing protein</fullName>
    </submittedName>
</protein>
<dbReference type="InterPro" id="IPR010982">
    <property type="entry name" value="Lambda_DNA-bd_dom_sf"/>
</dbReference>
<evidence type="ECO:0000259" key="1">
    <source>
        <dbReference type="PROSITE" id="PS50943"/>
    </source>
</evidence>
<dbReference type="Proteomes" id="UP000430670">
    <property type="component" value="Unassembled WGS sequence"/>
</dbReference>
<organism evidence="2 3">
    <name type="scientific">Heliobacterium mobile</name>
    <name type="common">Heliobacillus mobilis</name>
    <dbReference type="NCBI Taxonomy" id="28064"/>
    <lineage>
        <taxon>Bacteria</taxon>
        <taxon>Bacillati</taxon>
        <taxon>Bacillota</taxon>
        <taxon>Clostridia</taxon>
        <taxon>Eubacteriales</taxon>
        <taxon>Heliobacteriaceae</taxon>
        <taxon>Heliobacterium</taxon>
    </lineage>
</organism>
<name>A0A6I3SKN9_HELMO</name>
<dbReference type="Gene3D" id="1.10.260.40">
    <property type="entry name" value="lambda repressor-like DNA-binding domains"/>
    <property type="match status" value="1"/>
</dbReference>
<evidence type="ECO:0000313" key="3">
    <source>
        <dbReference type="Proteomes" id="UP000430670"/>
    </source>
</evidence>
<dbReference type="AlphaFoldDB" id="A0A6I3SKN9"/>
<dbReference type="CDD" id="cd00093">
    <property type="entry name" value="HTH_XRE"/>
    <property type="match status" value="1"/>
</dbReference>
<dbReference type="EMBL" id="WNKU01000011">
    <property type="protein sequence ID" value="MTV49518.1"/>
    <property type="molecule type" value="Genomic_DNA"/>
</dbReference>
<keyword evidence="3" id="KW-1185">Reference proteome</keyword>
<proteinExistence type="predicted"/>
<sequence>MPVKREDAGVLTQETFDQLVSAKLRLIRTDADLTQDKMAEIIGISKKTLVDVEKGRKTLGFTAASLTAILFRRGEPVQSLFGDMTIDVVEFVSTRAKSRAWYKTLGGPVWWTEESRQGPFIVQKHRFTPYYRIIDSDHYLHYYSLNREETFQRLAELTTGTIAEEPNR</sequence>
<dbReference type="OrthoDB" id="1796720at2"/>
<dbReference type="PROSITE" id="PS50943">
    <property type="entry name" value="HTH_CROC1"/>
    <property type="match status" value="1"/>
</dbReference>
<evidence type="ECO:0000313" key="2">
    <source>
        <dbReference type="EMBL" id="MTV49518.1"/>
    </source>
</evidence>
<feature type="domain" description="HTH cro/C1-type" evidence="1">
    <location>
        <begin position="24"/>
        <end position="56"/>
    </location>
</feature>
<reference evidence="2 3" key="1">
    <citation type="submission" date="2019-11" db="EMBL/GenBank/DDBJ databases">
        <title>Whole-genome sequence of a the green, strictly anaerobic photosynthetic bacterium Heliobacillus mobilis DSM 6151.</title>
        <authorList>
            <person name="Kyndt J.A."/>
            <person name="Meyer T.E."/>
        </authorList>
    </citation>
    <scope>NUCLEOTIDE SEQUENCE [LARGE SCALE GENOMIC DNA]</scope>
    <source>
        <strain evidence="2 3">DSM 6151</strain>
    </source>
</reference>
<comment type="caution">
    <text evidence="2">The sequence shown here is derived from an EMBL/GenBank/DDBJ whole genome shotgun (WGS) entry which is preliminary data.</text>
</comment>
<dbReference type="SUPFAM" id="SSF47413">
    <property type="entry name" value="lambda repressor-like DNA-binding domains"/>
    <property type="match status" value="1"/>
</dbReference>
<dbReference type="Pfam" id="PF01381">
    <property type="entry name" value="HTH_3"/>
    <property type="match status" value="1"/>
</dbReference>
<dbReference type="GO" id="GO:0003677">
    <property type="term" value="F:DNA binding"/>
    <property type="evidence" value="ECO:0007669"/>
    <property type="project" value="InterPro"/>
</dbReference>
<accession>A0A6I3SKN9</accession>
<dbReference type="InterPro" id="IPR001387">
    <property type="entry name" value="Cro/C1-type_HTH"/>
</dbReference>
<gene>
    <name evidence="2" type="ORF">GJ688_11065</name>
</gene>